<sequence>MMDSRLQKKKSPTLRHLLMWMRGLNLLKLKK</sequence>
<organism evidence="1 2">
    <name type="scientific">Gossypium laxum</name>
    <dbReference type="NCBI Taxonomy" id="34288"/>
    <lineage>
        <taxon>Eukaryota</taxon>
        <taxon>Viridiplantae</taxon>
        <taxon>Streptophyta</taxon>
        <taxon>Embryophyta</taxon>
        <taxon>Tracheophyta</taxon>
        <taxon>Spermatophyta</taxon>
        <taxon>Magnoliopsida</taxon>
        <taxon>eudicotyledons</taxon>
        <taxon>Gunneridae</taxon>
        <taxon>Pentapetalae</taxon>
        <taxon>rosids</taxon>
        <taxon>malvids</taxon>
        <taxon>Malvales</taxon>
        <taxon>Malvaceae</taxon>
        <taxon>Malvoideae</taxon>
        <taxon>Gossypium</taxon>
    </lineage>
</organism>
<accession>A0A7J9B2J3</accession>
<comment type="caution">
    <text evidence="1">The sequence shown here is derived from an EMBL/GenBank/DDBJ whole genome shotgun (WGS) entry which is preliminary data.</text>
</comment>
<dbReference type="EMBL" id="JABEZV010445948">
    <property type="protein sequence ID" value="MBA0730556.1"/>
    <property type="molecule type" value="Genomic_DNA"/>
</dbReference>
<evidence type="ECO:0000313" key="1">
    <source>
        <dbReference type="EMBL" id="MBA0730556.1"/>
    </source>
</evidence>
<protein>
    <submittedName>
        <fullName evidence="1">Uncharacterized protein</fullName>
    </submittedName>
</protein>
<gene>
    <name evidence="1" type="ORF">Golax_023405</name>
</gene>
<reference evidence="1 2" key="1">
    <citation type="journal article" date="2019" name="Genome Biol. Evol.">
        <title>Insights into the evolution of the New World diploid cottons (Gossypium, subgenus Houzingenia) based on genome sequencing.</title>
        <authorList>
            <person name="Grover C.E."/>
            <person name="Arick M.A. 2nd"/>
            <person name="Thrash A."/>
            <person name="Conover J.L."/>
            <person name="Sanders W.S."/>
            <person name="Peterson D.G."/>
            <person name="Frelichowski J.E."/>
            <person name="Scheffler J.A."/>
            <person name="Scheffler B.E."/>
            <person name="Wendel J.F."/>
        </authorList>
    </citation>
    <scope>NUCLEOTIDE SEQUENCE [LARGE SCALE GENOMIC DNA]</scope>
    <source>
        <strain evidence="1">4</strain>
        <tissue evidence="1">Leaf</tissue>
    </source>
</reference>
<name>A0A7J9B2J3_9ROSI</name>
<keyword evidence="2" id="KW-1185">Reference proteome</keyword>
<proteinExistence type="predicted"/>
<dbReference type="Proteomes" id="UP000593574">
    <property type="component" value="Unassembled WGS sequence"/>
</dbReference>
<dbReference type="AlphaFoldDB" id="A0A7J9B2J3"/>
<evidence type="ECO:0000313" key="2">
    <source>
        <dbReference type="Proteomes" id="UP000593574"/>
    </source>
</evidence>